<sequence>MTATKAQPSCCMSTSSVGQTSIDIPDSSNDGRLRTDLRGLLLTLIPKAPLHACSVAGGLHSSDACAVRAGNCAQERRPGLGGSRVCEW</sequence>
<gene>
    <name evidence="2" type="ORF">ZT3D7_G11647</name>
</gene>
<dbReference type="Proteomes" id="UP000215127">
    <property type="component" value="Chromosome 19"/>
</dbReference>
<feature type="compositionally biased region" description="Polar residues" evidence="1">
    <location>
        <begin position="1"/>
        <end position="28"/>
    </location>
</feature>
<evidence type="ECO:0000256" key="1">
    <source>
        <dbReference type="SAM" id="MobiDB-lite"/>
    </source>
</evidence>
<dbReference type="EMBL" id="LT853707">
    <property type="protein sequence ID" value="SMQ56492.1"/>
    <property type="molecule type" value="Genomic_DNA"/>
</dbReference>
<organism evidence="2 3">
    <name type="scientific">Zymoseptoria tritici (strain ST99CH_3D7)</name>
    <dbReference type="NCBI Taxonomy" id="1276538"/>
    <lineage>
        <taxon>Eukaryota</taxon>
        <taxon>Fungi</taxon>
        <taxon>Dikarya</taxon>
        <taxon>Ascomycota</taxon>
        <taxon>Pezizomycotina</taxon>
        <taxon>Dothideomycetes</taxon>
        <taxon>Dothideomycetidae</taxon>
        <taxon>Mycosphaerellales</taxon>
        <taxon>Mycosphaerellaceae</taxon>
        <taxon>Zymoseptoria</taxon>
    </lineage>
</organism>
<reference evidence="2 3" key="1">
    <citation type="submission" date="2016-06" db="EMBL/GenBank/DDBJ databases">
        <authorList>
            <person name="Kjaerup R.B."/>
            <person name="Dalgaard T.S."/>
            <person name="Juul-Madsen H.R."/>
        </authorList>
    </citation>
    <scope>NUCLEOTIDE SEQUENCE [LARGE SCALE GENOMIC DNA]</scope>
</reference>
<accession>A0A1X7S9Y9</accession>
<proteinExistence type="predicted"/>
<keyword evidence="3" id="KW-1185">Reference proteome</keyword>
<feature type="region of interest" description="Disordered" evidence="1">
    <location>
        <begin position="1"/>
        <end position="29"/>
    </location>
</feature>
<name>A0A1X7S9Y9_ZYMT9</name>
<evidence type="ECO:0000313" key="2">
    <source>
        <dbReference type="EMBL" id="SMQ56492.1"/>
    </source>
</evidence>
<dbReference type="AlphaFoldDB" id="A0A1X7S9Y9"/>
<evidence type="ECO:0000313" key="3">
    <source>
        <dbReference type="Proteomes" id="UP000215127"/>
    </source>
</evidence>
<protein>
    <submittedName>
        <fullName evidence="2">Uncharacterized protein</fullName>
    </submittedName>
</protein>